<dbReference type="Pfam" id="PF00092">
    <property type="entry name" value="VWA"/>
    <property type="match status" value="1"/>
</dbReference>
<evidence type="ECO:0000259" key="2">
    <source>
        <dbReference type="PROSITE" id="PS50234"/>
    </source>
</evidence>
<keyword evidence="4" id="KW-1185">Reference proteome</keyword>
<keyword evidence="1" id="KW-0812">Transmembrane</keyword>
<dbReference type="InterPro" id="IPR028087">
    <property type="entry name" value="Tad_N"/>
</dbReference>
<name>F4QRK9_9CAUL</name>
<evidence type="ECO:0000256" key="1">
    <source>
        <dbReference type="SAM" id="Phobius"/>
    </source>
</evidence>
<reference evidence="4" key="1">
    <citation type="submission" date="2011-03" db="EMBL/GenBank/DDBJ databases">
        <title>Draft genome sequence of Brevundimonas diminuta.</title>
        <authorList>
            <person name="Brown P.J.B."/>
            <person name="Buechlein A."/>
            <person name="Hemmerich C."/>
            <person name="Brun Y.V."/>
        </authorList>
    </citation>
    <scope>NUCLEOTIDE SEQUENCE [LARGE SCALE GENOMIC DNA]</scope>
    <source>
        <strain evidence="4">C19</strain>
    </source>
</reference>
<evidence type="ECO:0000313" key="3">
    <source>
        <dbReference type="EMBL" id="EGF90135.1"/>
    </source>
</evidence>
<dbReference type="Gene3D" id="3.40.50.410">
    <property type="entry name" value="von Willebrand factor, type A domain"/>
    <property type="match status" value="1"/>
</dbReference>
<dbReference type="InterPro" id="IPR036465">
    <property type="entry name" value="vWFA_dom_sf"/>
</dbReference>
<dbReference type="InterPro" id="IPR002035">
    <property type="entry name" value="VWF_A"/>
</dbReference>
<dbReference type="OrthoDB" id="7522752at2"/>
<sequence length="412" mass="44464">MTTLARRTHRFAGFRRRLGESCRDQSGNVIMIFALSVFVIFGFVGAAIDFSRVDYARRRLQDAADSAVLRAMALKSATDESRGVAADKAFAENFGHPGVYDLNGALKREVNENIISQTYTVHATVSSYFGAFFGKDSYPVTVVSQAKTSLDVFEIAFVLDTTGSMAEANKMPNLKSSVDSAMAGLLQNGKNLSGSKIAVVPFNTQVRLSDATVTTMSSQGLSSGWGNCVHDRDLATSHDVSASAAQKGKAQTLYPLETCDEASLKPVQGLSDNISSARNFIKTLQPGGYTNVTMGVQWGMEVLSPNQPFSDATEFGSTKARKFMIVVTDGDNTKSFTSWSASVIDKRTALACENAKAKGITVYTVKIIQGNSNMLRKCASAPEYFYDLTSANQLNAAMSGIFKSINKTRLSM</sequence>
<accession>F4QRK9</accession>
<gene>
    <name evidence="3" type="ORF">ABI_31480</name>
</gene>
<keyword evidence="1" id="KW-1133">Transmembrane helix</keyword>
<dbReference type="eggNOG" id="COG4961">
    <property type="taxonomic scope" value="Bacteria"/>
</dbReference>
<dbReference type="EMBL" id="GL883079">
    <property type="protein sequence ID" value="EGF90135.1"/>
    <property type="molecule type" value="Genomic_DNA"/>
</dbReference>
<dbReference type="PROSITE" id="PS50234">
    <property type="entry name" value="VWFA"/>
    <property type="match status" value="1"/>
</dbReference>
<feature type="domain" description="VWFA" evidence="2">
    <location>
        <begin position="154"/>
        <end position="405"/>
    </location>
</feature>
<dbReference type="Proteomes" id="UP000006512">
    <property type="component" value="Unassembled WGS sequence"/>
</dbReference>
<dbReference type="STRING" id="715226.ABI_31480"/>
<dbReference type="SUPFAM" id="SSF53300">
    <property type="entry name" value="vWA-like"/>
    <property type="match status" value="1"/>
</dbReference>
<dbReference type="Pfam" id="PF13400">
    <property type="entry name" value="Tad"/>
    <property type="match status" value="1"/>
</dbReference>
<evidence type="ECO:0000313" key="4">
    <source>
        <dbReference type="Proteomes" id="UP000006512"/>
    </source>
</evidence>
<dbReference type="AlphaFoldDB" id="F4QRK9"/>
<keyword evidence="1" id="KW-0472">Membrane</keyword>
<dbReference type="HOGENOM" id="CLU_026005_0_0_5"/>
<protein>
    <submittedName>
        <fullName evidence="3">von Willebrand factor type A domain protein</fullName>
    </submittedName>
</protein>
<proteinExistence type="predicted"/>
<feature type="transmembrane region" description="Helical" evidence="1">
    <location>
        <begin position="29"/>
        <end position="50"/>
    </location>
</feature>
<organism evidence="3 4">
    <name type="scientific">Asticcacaulis biprosthecium C19</name>
    <dbReference type="NCBI Taxonomy" id="715226"/>
    <lineage>
        <taxon>Bacteria</taxon>
        <taxon>Pseudomonadati</taxon>
        <taxon>Pseudomonadota</taxon>
        <taxon>Alphaproteobacteria</taxon>
        <taxon>Caulobacterales</taxon>
        <taxon>Caulobacteraceae</taxon>
        <taxon>Asticcacaulis</taxon>
    </lineage>
</organism>